<feature type="transmembrane region" description="Helical" evidence="6">
    <location>
        <begin position="25"/>
        <end position="43"/>
    </location>
</feature>
<feature type="domain" description="Major facilitator superfamily (MFS) profile" evidence="7">
    <location>
        <begin position="29"/>
        <end position="434"/>
    </location>
</feature>
<dbReference type="FunFam" id="1.20.1250.20:FF:000018">
    <property type="entry name" value="MFS transporter permease"/>
    <property type="match status" value="1"/>
</dbReference>
<dbReference type="InterPro" id="IPR011701">
    <property type="entry name" value="MFS"/>
</dbReference>
<evidence type="ECO:0000256" key="5">
    <source>
        <dbReference type="ARBA" id="ARBA00023136"/>
    </source>
</evidence>
<feature type="transmembrane region" description="Helical" evidence="6">
    <location>
        <begin position="378"/>
        <end position="401"/>
    </location>
</feature>
<sequence>MDLNLNGGVLPAEHTRSGDAVYRKIAWRFMPLLFICYVVAYLDRVNVGFAKLTMLNDLGFSDAAYGIGAGIFFIGYFMAEVPSNLILHRVGARRWIGRIMVTWAIVSAAMAWTHSTTQFYVLRFLLGVAEAGFLPGILLYLSQWFPAHRRGKMVAILMAGNPVSGIVGGAVSGYILHAMNGWHGMAAWQWLFILEAAPAALLGVVVYVLLTDKVAEARWLDDTERAVAMAEIAADTAAHTHTSVRDGLTGGRVWLLCAILFFIVMGTSTIGFWQPTIIRSSGVKDPLMIGLLAMIPYLAALIAMLYAGHSSDRMRERRWHAILPVLLSIPGFMLCALGGQEPLVAMIGLTIATASIITSLPMFWALPSAFLGGAGAAAGIALINSTGNLASFVGPALLGWLQSTTHSLTAGLVLVSACLLVGALMIIMWVPAKVVNR</sequence>
<keyword evidence="5 6" id="KW-0472">Membrane</keyword>
<dbReference type="PROSITE" id="PS50850">
    <property type="entry name" value="MFS"/>
    <property type="match status" value="1"/>
</dbReference>
<feature type="transmembrane region" description="Helical" evidence="6">
    <location>
        <begin position="120"/>
        <end position="141"/>
    </location>
</feature>
<feature type="transmembrane region" description="Helical" evidence="6">
    <location>
        <begin position="153"/>
        <end position="176"/>
    </location>
</feature>
<keyword evidence="2" id="KW-0813">Transport</keyword>
<dbReference type="Gene3D" id="1.20.1250.20">
    <property type="entry name" value="MFS general substrate transporter like domains"/>
    <property type="match status" value="2"/>
</dbReference>
<evidence type="ECO:0000256" key="1">
    <source>
        <dbReference type="ARBA" id="ARBA00004141"/>
    </source>
</evidence>
<organism evidence="8 9">
    <name type="scientific">Paraburkholderia caribensis MBA4</name>
    <dbReference type="NCBI Taxonomy" id="1323664"/>
    <lineage>
        <taxon>Bacteria</taxon>
        <taxon>Pseudomonadati</taxon>
        <taxon>Pseudomonadota</taxon>
        <taxon>Betaproteobacteria</taxon>
        <taxon>Burkholderiales</taxon>
        <taxon>Burkholderiaceae</taxon>
        <taxon>Paraburkholderia</taxon>
    </lineage>
</organism>
<dbReference type="EMBL" id="CP012748">
    <property type="protein sequence ID" value="ALL69956.1"/>
    <property type="molecule type" value="Genomic_DNA"/>
</dbReference>
<evidence type="ECO:0000313" key="9">
    <source>
        <dbReference type="Proteomes" id="UP000019146"/>
    </source>
</evidence>
<dbReference type="PANTHER" id="PTHR43791">
    <property type="entry name" value="PERMEASE-RELATED"/>
    <property type="match status" value="1"/>
</dbReference>
<dbReference type="SUPFAM" id="SSF103473">
    <property type="entry name" value="MFS general substrate transporter"/>
    <property type="match status" value="1"/>
</dbReference>
<dbReference type="KEGG" id="bcai:K788_0001685"/>
<keyword evidence="3 6" id="KW-0812">Transmembrane</keyword>
<evidence type="ECO:0000259" key="7">
    <source>
        <dbReference type="PROSITE" id="PS50850"/>
    </source>
</evidence>
<gene>
    <name evidence="8" type="ORF">K788_0001685</name>
</gene>
<feature type="transmembrane region" description="Helical" evidence="6">
    <location>
        <begin position="345"/>
        <end position="366"/>
    </location>
</feature>
<feature type="transmembrane region" description="Helical" evidence="6">
    <location>
        <begin position="253"/>
        <end position="274"/>
    </location>
</feature>
<feature type="transmembrane region" description="Helical" evidence="6">
    <location>
        <begin position="63"/>
        <end position="83"/>
    </location>
</feature>
<evidence type="ECO:0000256" key="2">
    <source>
        <dbReference type="ARBA" id="ARBA00022448"/>
    </source>
</evidence>
<geneLocation type="plasmid" evidence="9"/>
<feature type="transmembrane region" description="Helical" evidence="6">
    <location>
        <begin position="188"/>
        <end position="210"/>
    </location>
</feature>
<dbReference type="Pfam" id="PF07690">
    <property type="entry name" value="MFS_1"/>
    <property type="match status" value="1"/>
</dbReference>
<proteinExistence type="predicted"/>
<evidence type="ECO:0000256" key="6">
    <source>
        <dbReference type="SAM" id="Phobius"/>
    </source>
</evidence>
<dbReference type="GO" id="GO:0005886">
    <property type="term" value="C:plasma membrane"/>
    <property type="evidence" value="ECO:0007669"/>
    <property type="project" value="TreeGrafter"/>
</dbReference>
<dbReference type="AlphaFoldDB" id="A0A0P0RM51"/>
<reference evidence="8 9" key="1">
    <citation type="journal article" date="2014" name="Genome Announc.">
        <title>Draft Genome Sequence of the Haloacid-Degrading Burkholderia caribensis Strain MBA4.</title>
        <authorList>
            <person name="Pan Y."/>
            <person name="Kong K.F."/>
            <person name="Tsang J.S."/>
        </authorList>
    </citation>
    <scope>NUCLEOTIDE SEQUENCE [LARGE SCALE GENOMIC DNA]</scope>
    <source>
        <strain evidence="8 9">MBA4</strain>
        <plasmid evidence="9">Plasmid</plasmid>
    </source>
</reference>
<dbReference type="InterPro" id="IPR036259">
    <property type="entry name" value="MFS_trans_sf"/>
</dbReference>
<dbReference type="CDD" id="cd17319">
    <property type="entry name" value="MFS_ExuT_GudP_like"/>
    <property type="match status" value="1"/>
</dbReference>
<protein>
    <submittedName>
        <fullName evidence="8">Nitrate/nitrite transporter</fullName>
    </submittedName>
</protein>
<dbReference type="PANTHER" id="PTHR43791:SF36">
    <property type="entry name" value="TRANSPORTER, PUTATIVE (AFU_ORTHOLOGUE AFUA_6G08340)-RELATED"/>
    <property type="match status" value="1"/>
</dbReference>
<dbReference type="InterPro" id="IPR020846">
    <property type="entry name" value="MFS_dom"/>
</dbReference>
<keyword evidence="8" id="KW-0614">Plasmid</keyword>
<dbReference type="GO" id="GO:0022857">
    <property type="term" value="F:transmembrane transporter activity"/>
    <property type="evidence" value="ECO:0007669"/>
    <property type="project" value="InterPro"/>
</dbReference>
<feature type="transmembrane region" description="Helical" evidence="6">
    <location>
        <begin position="407"/>
        <end position="430"/>
    </location>
</feature>
<feature type="transmembrane region" description="Helical" evidence="6">
    <location>
        <begin position="95"/>
        <end position="114"/>
    </location>
</feature>
<evidence type="ECO:0000313" key="8">
    <source>
        <dbReference type="EMBL" id="ALL69956.1"/>
    </source>
</evidence>
<comment type="subcellular location">
    <subcellularLocation>
        <location evidence="1">Membrane</location>
        <topology evidence="1">Multi-pass membrane protein</topology>
    </subcellularLocation>
</comment>
<evidence type="ECO:0000256" key="4">
    <source>
        <dbReference type="ARBA" id="ARBA00022989"/>
    </source>
</evidence>
<keyword evidence="4 6" id="KW-1133">Transmembrane helix</keyword>
<dbReference type="Proteomes" id="UP000019146">
    <property type="component" value="Plasmid unnamed"/>
</dbReference>
<accession>A0A0P0RM51</accession>
<name>A0A0P0RM51_9BURK</name>
<feature type="transmembrane region" description="Helical" evidence="6">
    <location>
        <begin position="319"/>
        <end position="339"/>
    </location>
</feature>
<evidence type="ECO:0000256" key="3">
    <source>
        <dbReference type="ARBA" id="ARBA00022692"/>
    </source>
</evidence>
<feature type="transmembrane region" description="Helical" evidence="6">
    <location>
        <begin position="286"/>
        <end position="307"/>
    </location>
</feature>